<evidence type="ECO:0000256" key="5">
    <source>
        <dbReference type="ARBA" id="ARBA00022840"/>
    </source>
</evidence>
<dbReference type="PANTHER" id="PTHR43272:SF83">
    <property type="entry name" value="ACYL-COA SYNTHETASE LONG-CHAIN, ISOFORM J"/>
    <property type="match status" value="1"/>
</dbReference>
<evidence type="ECO:0000313" key="9">
    <source>
        <dbReference type="Proteomes" id="UP000759131"/>
    </source>
</evidence>
<keyword evidence="9" id="KW-1185">Reference proteome</keyword>
<feature type="domain" description="AMP-dependent synthetase/ligase" evidence="7">
    <location>
        <begin position="4"/>
        <end position="54"/>
    </location>
</feature>
<dbReference type="GO" id="GO:0030182">
    <property type="term" value="P:neuron differentiation"/>
    <property type="evidence" value="ECO:0007669"/>
    <property type="project" value="TreeGrafter"/>
</dbReference>
<evidence type="ECO:0000256" key="4">
    <source>
        <dbReference type="ARBA" id="ARBA00022832"/>
    </source>
</evidence>
<keyword evidence="5" id="KW-0067">ATP-binding</keyword>
<dbReference type="EMBL" id="OC889647">
    <property type="protein sequence ID" value="CAD7645759.1"/>
    <property type="molecule type" value="Genomic_DNA"/>
</dbReference>
<dbReference type="GO" id="GO:0005524">
    <property type="term" value="F:ATP binding"/>
    <property type="evidence" value="ECO:0007669"/>
    <property type="project" value="UniProtKB-KW"/>
</dbReference>
<keyword evidence="2" id="KW-0436">Ligase</keyword>
<dbReference type="SUPFAM" id="SSF56801">
    <property type="entry name" value="Acetyl-CoA synthetase-like"/>
    <property type="match status" value="1"/>
</dbReference>
<comment type="similarity">
    <text evidence="1">Belongs to the ATP-dependent AMP-binding enzyme family.</text>
</comment>
<dbReference type="InterPro" id="IPR042099">
    <property type="entry name" value="ANL_N_sf"/>
</dbReference>
<gene>
    <name evidence="8" type="ORF">OSB1V03_LOCUS20664</name>
</gene>
<evidence type="ECO:0000256" key="6">
    <source>
        <dbReference type="ARBA" id="ARBA00026121"/>
    </source>
</evidence>
<keyword evidence="4" id="KW-0443">Lipid metabolism</keyword>
<organism evidence="8">
    <name type="scientific">Medioppia subpectinata</name>
    <dbReference type="NCBI Taxonomy" id="1979941"/>
    <lineage>
        <taxon>Eukaryota</taxon>
        <taxon>Metazoa</taxon>
        <taxon>Ecdysozoa</taxon>
        <taxon>Arthropoda</taxon>
        <taxon>Chelicerata</taxon>
        <taxon>Arachnida</taxon>
        <taxon>Acari</taxon>
        <taxon>Acariformes</taxon>
        <taxon>Sarcoptiformes</taxon>
        <taxon>Oribatida</taxon>
        <taxon>Brachypylina</taxon>
        <taxon>Oppioidea</taxon>
        <taxon>Oppiidae</taxon>
        <taxon>Medioppia</taxon>
    </lineage>
</organism>
<dbReference type="PANTHER" id="PTHR43272">
    <property type="entry name" value="LONG-CHAIN-FATTY-ACID--COA LIGASE"/>
    <property type="match status" value="1"/>
</dbReference>
<feature type="non-terminal residue" evidence="8">
    <location>
        <position position="236"/>
    </location>
</feature>
<dbReference type="InterPro" id="IPR000873">
    <property type="entry name" value="AMP-dep_synth/lig_dom"/>
</dbReference>
<dbReference type="AlphaFoldDB" id="A0A7R9QI71"/>
<dbReference type="GO" id="GO:0005886">
    <property type="term" value="C:plasma membrane"/>
    <property type="evidence" value="ECO:0007669"/>
    <property type="project" value="TreeGrafter"/>
</dbReference>
<dbReference type="Proteomes" id="UP000759131">
    <property type="component" value="Unassembled WGS sequence"/>
</dbReference>
<evidence type="ECO:0000259" key="7">
    <source>
        <dbReference type="Pfam" id="PF00501"/>
    </source>
</evidence>
<name>A0A7R9QI71_9ACAR</name>
<dbReference type="Pfam" id="PF00501">
    <property type="entry name" value="AMP-binding"/>
    <property type="match status" value="1"/>
</dbReference>
<reference evidence="8" key="1">
    <citation type="submission" date="2020-11" db="EMBL/GenBank/DDBJ databases">
        <authorList>
            <person name="Tran Van P."/>
        </authorList>
    </citation>
    <scope>NUCLEOTIDE SEQUENCE</scope>
</reference>
<keyword evidence="3" id="KW-0547">Nucleotide-binding</keyword>
<protein>
    <recommendedName>
        <fullName evidence="6">long-chain-fatty-acid--CoA ligase</fullName>
        <ecNumber evidence="6">6.2.1.3</ecNumber>
    </recommendedName>
</protein>
<evidence type="ECO:0000313" key="8">
    <source>
        <dbReference type="EMBL" id="CAD7645759.1"/>
    </source>
</evidence>
<dbReference type="EMBL" id="CAJPIZ010035072">
    <property type="protein sequence ID" value="CAG2120718.1"/>
    <property type="molecule type" value="Genomic_DNA"/>
</dbReference>
<dbReference type="GO" id="GO:0005783">
    <property type="term" value="C:endoplasmic reticulum"/>
    <property type="evidence" value="ECO:0007669"/>
    <property type="project" value="TreeGrafter"/>
</dbReference>
<sequence>MSADDQSYGNVGIPMEGVLMKLVDWPEGGYLTMDKPNPRGELMVGGAGVADGYYKAPDATADAFLTDTSGQRWFRTGDVVEVLPDGRFRIIDRKKDLTKLSNGEYISLGKIESALKSCKLVDNICVVTDSDSNCVMALVTPNTKALLSLAKQLSLPDSYSWDELCADPSLTDHVLQSIRQTSALSGLNRCEIPVKIKLCPEEWTADNHMITAAFKLKRNNVLSYYQSDVNEMFANN</sequence>
<evidence type="ECO:0000256" key="3">
    <source>
        <dbReference type="ARBA" id="ARBA00022741"/>
    </source>
</evidence>
<dbReference type="Gene3D" id="3.40.50.12780">
    <property type="entry name" value="N-terminal domain of ligase-like"/>
    <property type="match status" value="1"/>
</dbReference>
<dbReference type="EC" id="6.2.1.3" evidence="6"/>
<evidence type="ECO:0000256" key="1">
    <source>
        <dbReference type="ARBA" id="ARBA00006432"/>
    </source>
</evidence>
<dbReference type="GO" id="GO:0005811">
    <property type="term" value="C:lipid droplet"/>
    <property type="evidence" value="ECO:0007669"/>
    <property type="project" value="TreeGrafter"/>
</dbReference>
<dbReference type="OrthoDB" id="1700726at2759"/>
<proteinExistence type="inferred from homology"/>
<evidence type="ECO:0000256" key="2">
    <source>
        <dbReference type="ARBA" id="ARBA00022598"/>
    </source>
</evidence>
<dbReference type="GO" id="GO:0004467">
    <property type="term" value="F:long-chain fatty acid-CoA ligase activity"/>
    <property type="evidence" value="ECO:0007669"/>
    <property type="project" value="UniProtKB-EC"/>
</dbReference>
<keyword evidence="4" id="KW-0276">Fatty acid metabolism</keyword>
<accession>A0A7R9QI71</accession>
<dbReference type="GO" id="GO:0035336">
    <property type="term" value="P:long-chain fatty-acyl-CoA metabolic process"/>
    <property type="evidence" value="ECO:0007669"/>
    <property type="project" value="TreeGrafter"/>
</dbReference>